<protein>
    <submittedName>
        <fullName evidence="4">Uncharacterized protein</fullName>
    </submittedName>
</protein>
<dbReference type="PROSITE" id="PS50172">
    <property type="entry name" value="BRCT"/>
    <property type="match status" value="1"/>
</dbReference>
<evidence type="ECO:0000259" key="3">
    <source>
        <dbReference type="PROSITE" id="PS51977"/>
    </source>
</evidence>
<proteinExistence type="predicted"/>
<dbReference type="OrthoDB" id="342264at2759"/>
<dbReference type="InterPro" id="IPR036930">
    <property type="entry name" value="WGR_dom_sf"/>
</dbReference>
<dbReference type="EMBL" id="KV878583">
    <property type="protein sequence ID" value="OJJ62746.1"/>
    <property type="molecule type" value="Genomic_DNA"/>
</dbReference>
<reference evidence="5" key="1">
    <citation type="journal article" date="2017" name="Genome Biol.">
        <title>Comparative genomics reveals high biological diversity and specific adaptations in the industrially and medically important fungal genus Aspergillus.</title>
        <authorList>
            <person name="de Vries R.P."/>
            <person name="Riley R."/>
            <person name="Wiebenga A."/>
            <person name="Aguilar-Osorio G."/>
            <person name="Amillis S."/>
            <person name="Uchima C.A."/>
            <person name="Anderluh G."/>
            <person name="Asadollahi M."/>
            <person name="Askin M."/>
            <person name="Barry K."/>
            <person name="Battaglia E."/>
            <person name="Bayram O."/>
            <person name="Benocci T."/>
            <person name="Braus-Stromeyer S.A."/>
            <person name="Caldana C."/>
            <person name="Canovas D."/>
            <person name="Cerqueira G.C."/>
            <person name="Chen F."/>
            <person name="Chen W."/>
            <person name="Choi C."/>
            <person name="Clum A."/>
            <person name="Dos Santos R.A."/>
            <person name="Damasio A.R."/>
            <person name="Diallinas G."/>
            <person name="Emri T."/>
            <person name="Fekete E."/>
            <person name="Flipphi M."/>
            <person name="Freyberg S."/>
            <person name="Gallo A."/>
            <person name="Gournas C."/>
            <person name="Habgood R."/>
            <person name="Hainaut M."/>
            <person name="Harispe M.L."/>
            <person name="Henrissat B."/>
            <person name="Hilden K.S."/>
            <person name="Hope R."/>
            <person name="Hossain A."/>
            <person name="Karabika E."/>
            <person name="Karaffa L."/>
            <person name="Karanyi Z."/>
            <person name="Krasevec N."/>
            <person name="Kuo A."/>
            <person name="Kusch H."/>
            <person name="LaButti K."/>
            <person name="Lagendijk E.L."/>
            <person name="Lapidus A."/>
            <person name="Levasseur A."/>
            <person name="Lindquist E."/>
            <person name="Lipzen A."/>
            <person name="Logrieco A.F."/>
            <person name="MacCabe A."/>
            <person name="Maekelae M.R."/>
            <person name="Malavazi I."/>
            <person name="Melin P."/>
            <person name="Meyer V."/>
            <person name="Mielnichuk N."/>
            <person name="Miskei M."/>
            <person name="Molnar A.P."/>
            <person name="Mule G."/>
            <person name="Ngan C.Y."/>
            <person name="Orejas M."/>
            <person name="Orosz E."/>
            <person name="Ouedraogo J.P."/>
            <person name="Overkamp K.M."/>
            <person name="Park H.-S."/>
            <person name="Perrone G."/>
            <person name="Piumi F."/>
            <person name="Punt P.J."/>
            <person name="Ram A.F."/>
            <person name="Ramon A."/>
            <person name="Rauscher S."/>
            <person name="Record E."/>
            <person name="Riano-Pachon D.M."/>
            <person name="Robert V."/>
            <person name="Roehrig J."/>
            <person name="Ruller R."/>
            <person name="Salamov A."/>
            <person name="Salih N.S."/>
            <person name="Samson R.A."/>
            <person name="Sandor E."/>
            <person name="Sanguinetti M."/>
            <person name="Schuetze T."/>
            <person name="Sepcic K."/>
            <person name="Shelest E."/>
            <person name="Sherlock G."/>
            <person name="Sophianopoulou V."/>
            <person name="Squina F.M."/>
            <person name="Sun H."/>
            <person name="Susca A."/>
            <person name="Todd R.B."/>
            <person name="Tsang A."/>
            <person name="Unkles S.E."/>
            <person name="van de Wiele N."/>
            <person name="van Rossen-Uffink D."/>
            <person name="Oliveira J.V."/>
            <person name="Vesth T.C."/>
            <person name="Visser J."/>
            <person name="Yu J.-H."/>
            <person name="Zhou M."/>
            <person name="Andersen M.R."/>
            <person name="Archer D.B."/>
            <person name="Baker S.E."/>
            <person name="Benoit I."/>
            <person name="Brakhage A.A."/>
            <person name="Braus G.H."/>
            <person name="Fischer R."/>
            <person name="Frisvad J.C."/>
            <person name="Goldman G.H."/>
            <person name="Houbraken J."/>
            <person name="Oakley B."/>
            <person name="Pocsi I."/>
            <person name="Scazzocchio C."/>
            <person name="Seiboth B."/>
            <person name="vanKuyk P.A."/>
            <person name="Wortman J."/>
            <person name="Dyer P.S."/>
            <person name="Grigoriev I.V."/>
        </authorList>
    </citation>
    <scope>NUCLEOTIDE SEQUENCE [LARGE SCALE GENOMIC DNA]</scope>
    <source>
        <strain evidence="5">CBS 593.65</strain>
    </source>
</reference>
<evidence type="ECO:0000313" key="4">
    <source>
        <dbReference type="EMBL" id="OJJ62746.1"/>
    </source>
</evidence>
<feature type="domain" description="BRCT" evidence="2">
    <location>
        <begin position="1"/>
        <end position="80"/>
    </location>
</feature>
<feature type="compositionally biased region" description="Gly residues" evidence="1">
    <location>
        <begin position="136"/>
        <end position="145"/>
    </location>
</feature>
<feature type="compositionally biased region" description="Polar residues" evidence="1">
    <location>
        <begin position="124"/>
        <end position="133"/>
    </location>
</feature>
<dbReference type="PROSITE" id="PS51977">
    <property type="entry name" value="WGR"/>
    <property type="match status" value="1"/>
</dbReference>
<dbReference type="GeneID" id="63767729"/>
<dbReference type="SUPFAM" id="SSF142921">
    <property type="entry name" value="WGR domain-like"/>
    <property type="match status" value="1"/>
</dbReference>
<dbReference type="InterPro" id="IPR008893">
    <property type="entry name" value="WGR_domain"/>
</dbReference>
<dbReference type="VEuPathDB" id="FungiDB:ASPSYDRAFT_86398"/>
<sequence>MGKTFKSVHACSVGDFESNTKKIPQWITANGGTYYKDVTKDVTHLIATREAFKQNGPAIAEAKKLKTIKIVSYDWLAESLLSKHRRPRLVKEYLWTNILENEKKKTQKRNNKPKWVQREEPAEQAQTDGNETLGSYVGGSPGQKTGGPKVKSTKTRVNSIKKKRKRRSPGKSANPFDTKLRTPKAQTIAANHRLYEAEDVTYSATLVRPSNTAGNTRETIQLKQVFETTKAPHTYATHIKFSRRGLSKTDLLAPLKSDLDTALASFKTFFKARTGKEWNDRLDGMVPSPKKDKDGNTQPPYKGWFWFDTGPAESSLASLFHDGKI</sequence>
<gene>
    <name evidence="4" type="ORF">ASPSYDRAFT_86398</name>
</gene>
<evidence type="ECO:0000313" key="5">
    <source>
        <dbReference type="Proteomes" id="UP000184356"/>
    </source>
</evidence>
<dbReference type="Proteomes" id="UP000184356">
    <property type="component" value="Unassembled WGS sequence"/>
</dbReference>
<name>A0A1L9TTF6_9EURO</name>
<dbReference type="RefSeq" id="XP_040706552.1">
    <property type="nucleotide sequence ID" value="XM_040851656.1"/>
</dbReference>
<feature type="compositionally biased region" description="Basic residues" evidence="1">
    <location>
        <begin position="151"/>
        <end position="169"/>
    </location>
</feature>
<evidence type="ECO:0000256" key="1">
    <source>
        <dbReference type="SAM" id="MobiDB-lite"/>
    </source>
</evidence>
<dbReference type="AlphaFoldDB" id="A0A1L9TTF6"/>
<dbReference type="SUPFAM" id="SSF52113">
    <property type="entry name" value="BRCT domain"/>
    <property type="match status" value="1"/>
</dbReference>
<feature type="domain" description="WGR" evidence="3">
    <location>
        <begin position="191"/>
        <end position="292"/>
    </location>
</feature>
<dbReference type="InterPro" id="IPR001357">
    <property type="entry name" value="BRCT_dom"/>
</dbReference>
<keyword evidence="5" id="KW-1185">Reference proteome</keyword>
<accession>A0A1L9TTF6</accession>
<dbReference type="InterPro" id="IPR036420">
    <property type="entry name" value="BRCT_dom_sf"/>
</dbReference>
<organism evidence="4 5">
    <name type="scientific">Aspergillus sydowii CBS 593.65</name>
    <dbReference type="NCBI Taxonomy" id="1036612"/>
    <lineage>
        <taxon>Eukaryota</taxon>
        <taxon>Fungi</taxon>
        <taxon>Dikarya</taxon>
        <taxon>Ascomycota</taxon>
        <taxon>Pezizomycotina</taxon>
        <taxon>Eurotiomycetes</taxon>
        <taxon>Eurotiomycetidae</taxon>
        <taxon>Eurotiales</taxon>
        <taxon>Aspergillaceae</taxon>
        <taxon>Aspergillus</taxon>
        <taxon>Aspergillus subgen. Nidulantes</taxon>
    </lineage>
</organism>
<dbReference type="Pfam" id="PF12738">
    <property type="entry name" value="PTCB-BRCT"/>
    <property type="match status" value="1"/>
</dbReference>
<evidence type="ECO:0000259" key="2">
    <source>
        <dbReference type="PROSITE" id="PS50172"/>
    </source>
</evidence>
<dbReference type="CDD" id="cd00027">
    <property type="entry name" value="BRCT"/>
    <property type="match status" value="1"/>
</dbReference>
<feature type="region of interest" description="Disordered" evidence="1">
    <location>
        <begin position="104"/>
        <end position="179"/>
    </location>
</feature>
<dbReference type="Gene3D" id="3.40.50.10190">
    <property type="entry name" value="BRCT domain"/>
    <property type="match status" value="1"/>
</dbReference>
<dbReference type="STRING" id="1036612.A0A1L9TTF6"/>